<reference evidence="11" key="1">
    <citation type="submission" date="2022-07" db="EMBL/GenBank/DDBJ databases">
        <title>Tahibacter sp., a new gammaproteobacterium isolated from the silt sample collected at pig farm.</title>
        <authorList>
            <person name="Chen H."/>
        </authorList>
    </citation>
    <scope>NUCLEOTIDE SEQUENCE</scope>
    <source>
        <strain evidence="11">P2K</strain>
    </source>
</reference>
<evidence type="ECO:0000259" key="10">
    <source>
        <dbReference type="SMART" id="SM00928"/>
    </source>
</evidence>
<evidence type="ECO:0000256" key="8">
    <source>
        <dbReference type="ARBA" id="ARBA00031578"/>
    </source>
</evidence>
<evidence type="ECO:0000256" key="4">
    <source>
        <dbReference type="ARBA" id="ARBA00022485"/>
    </source>
</evidence>
<dbReference type="SUPFAM" id="SSF140490">
    <property type="entry name" value="Nqo1C-terminal domain-like"/>
    <property type="match status" value="1"/>
</dbReference>
<dbReference type="InterPro" id="IPR019575">
    <property type="entry name" value="Nuop51_4Fe4S-bd"/>
</dbReference>
<dbReference type="SUPFAM" id="SSF142019">
    <property type="entry name" value="Nqo1 FMN-binding domain-like"/>
    <property type="match status" value="1"/>
</dbReference>
<sequence>MSVTVYVPADSAALSVGAQAVAEAAAAQARQRGLDIRLVRNGSRGLFWLEPLVEVATPAGRIAYGPVAAEDVPSLFEADFLHGGAHALRLGPTEEIPFLKQQERLTYRRIGITDPLSLEDYAAHEGWQGLARALALAPAAIVQEVTDSGLRGRGGAAFPAGIKWQTCAQAQSAQKYIVCNADEGDSGTYADRLTLEGDPYSLIEGMLIAALAVGASEGYVYIRSEYPRAFQVFSRAIALATAAGYLGADAGGSGRPFHLHARLGAGAYICGEETALLESLEGKRGQVRFKPPLPAIAGLFGQPTVINNVVTLASVPLILARGAAFYRDYGSGRSRGSIPLQLAGNLRRAGLVEKAFGLTLRELLYDFGGGSASGRPLRAVQVGGPLGAYLPESRFDTVIDYEAFAAAGGMLGHGGVVAFDDSVDMAAQARFAMEFCAVESCGKCTPCRIGSTRGVEVIDRIRAGREPQRNEHLLRDLCETMLQGSLCALGGMAPFPVLSALDHFPQDFGLPRP</sequence>
<dbReference type="PANTHER" id="PTHR43578">
    <property type="entry name" value="NADH-QUINONE OXIDOREDUCTASE SUBUNIT F"/>
    <property type="match status" value="1"/>
</dbReference>
<keyword evidence="12" id="KW-1185">Reference proteome</keyword>
<protein>
    <recommendedName>
        <fullName evidence="3">NADH-quinone oxidoreductase subunit F</fullName>
    </recommendedName>
    <alternativeName>
        <fullName evidence="8">NADH dehydrogenase I subunit F</fullName>
    </alternativeName>
    <alternativeName>
        <fullName evidence="9">NDH-1 subunit F</fullName>
    </alternativeName>
</protein>
<dbReference type="SUPFAM" id="SSF52833">
    <property type="entry name" value="Thioredoxin-like"/>
    <property type="match status" value="1"/>
</dbReference>
<dbReference type="PROSITE" id="PS00644">
    <property type="entry name" value="COMPLEX1_51K_1"/>
    <property type="match status" value="1"/>
</dbReference>
<gene>
    <name evidence="11" type="ORF">NM961_18495</name>
</gene>
<organism evidence="11 12">
    <name type="scientific">Tahibacter harae</name>
    <dbReference type="NCBI Taxonomy" id="2963937"/>
    <lineage>
        <taxon>Bacteria</taxon>
        <taxon>Pseudomonadati</taxon>
        <taxon>Pseudomonadota</taxon>
        <taxon>Gammaproteobacteria</taxon>
        <taxon>Lysobacterales</taxon>
        <taxon>Rhodanobacteraceae</taxon>
        <taxon>Tahibacter</taxon>
    </lineage>
</organism>
<comment type="caution">
    <text evidence="11">The sequence shown here is derived from an EMBL/GenBank/DDBJ whole genome shotgun (WGS) entry which is preliminary data.</text>
</comment>
<dbReference type="Gene3D" id="6.10.250.1450">
    <property type="match status" value="1"/>
</dbReference>
<dbReference type="Pfam" id="PF01512">
    <property type="entry name" value="Complex1_51K"/>
    <property type="match status" value="1"/>
</dbReference>
<dbReference type="Pfam" id="PF10589">
    <property type="entry name" value="NADH_4Fe-4S"/>
    <property type="match status" value="1"/>
</dbReference>
<evidence type="ECO:0000256" key="1">
    <source>
        <dbReference type="ARBA" id="ARBA00001917"/>
    </source>
</evidence>
<dbReference type="CDD" id="cd03063">
    <property type="entry name" value="TRX_Fd_FDH_beta"/>
    <property type="match status" value="1"/>
</dbReference>
<name>A0ABT1QWQ5_9GAMM</name>
<dbReference type="Proteomes" id="UP001165498">
    <property type="component" value="Unassembled WGS sequence"/>
</dbReference>
<comment type="similarity">
    <text evidence="2">Belongs to the complex I 51 kDa subunit family.</text>
</comment>
<dbReference type="SUPFAM" id="SSF142984">
    <property type="entry name" value="Nqo1 middle domain-like"/>
    <property type="match status" value="1"/>
</dbReference>
<dbReference type="EMBL" id="JANFQO010000020">
    <property type="protein sequence ID" value="MCQ4166708.1"/>
    <property type="molecule type" value="Genomic_DNA"/>
</dbReference>
<accession>A0ABT1QWQ5</accession>
<dbReference type="InterPro" id="IPR001949">
    <property type="entry name" value="NADH-UbQ_OxRdtase_51kDa_CS"/>
</dbReference>
<evidence type="ECO:0000256" key="3">
    <source>
        <dbReference type="ARBA" id="ARBA00019901"/>
    </source>
</evidence>
<dbReference type="RefSeq" id="WP_255915897.1">
    <property type="nucleotide sequence ID" value="NZ_JANFQO010000020.1"/>
</dbReference>
<dbReference type="PANTHER" id="PTHR43578:SF3">
    <property type="entry name" value="NADH-QUINONE OXIDOREDUCTASE SUBUNIT F"/>
    <property type="match status" value="1"/>
</dbReference>
<dbReference type="PROSITE" id="PS00645">
    <property type="entry name" value="COMPLEX1_51K_2"/>
    <property type="match status" value="1"/>
</dbReference>
<evidence type="ECO:0000256" key="5">
    <source>
        <dbReference type="ARBA" id="ARBA00022723"/>
    </source>
</evidence>
<evidence type="ECO:0000256" key="9">
    <source>
        <dbReference type="ARBA" id="ARBA00032787"/>
    </source>
</evidence>
<proteinExistence type="inferred from homology"/>
<evidence type="ECO:0000313" key="11">
    <source>
        <dbReference type="EMBL" id="MCQ4166708.1"/>
    </source>
</evidence>
<keyword evidence="6" id="KW-0408">Iron</keyword>
<evidence type="ECO:0000313" key="12">
    <source>
        <dbReference type="Proteomes" id="UP001165498"/>
    </source>
</evidence>
<evidence type="ECO:0000256" key="7">
    <source>
        <dbReference type="ARBA" id="ARBA00023014"/>
    </source>
</evidence>
<keyword evidence="4" id="KW-0004">4Fe-4S</keyword>
<evidence type="ECO:0000256" key="6">
    <source>
        <dbReference type="ARBA" id="ARBA00023004"/>
    </source>
</evidence>
<comment type="cofactor">
    <cofactor evidence="1">
        <name>FMN</name>
        <dbReference type="ChEBI" id="CHEBI:58210"/>
    </cofactor>
</comment>
<dbReference type="Gene3D" id="1.20.1440.230">
    <property type="entry name" value="NADH-ubiquinone oxidoreductase 51kDa subunit, iron-sulphur binding domain"/>
    <property type="match status" value="1"/>
</dbReference>
<dbReference type="InterPro" id="IPR011538">
    <property type="entry name" value="Nuo51_FMN-bd"/>
</dbReference>
<dbReference type="Gene3D" id="3.10.20.600">
    <property type="match status" value="1"/>
</dbReference>
<dbReference type="Gene3D" id="3.40.50.11540">
    <property type="entry name" value="NADH-ubiquinone oxidoreductase 51kDa subunit"/>
    <property type="match status" value="1"/>
</dbReference>
<dbReference type="InterPro" id="IPR036249">
    <property type="entry name" value="Thioredoxin-like_sf"/>
</dbReference>
<feature type="domain" description="NADH-ubiquinone oxidoreductase 51kDa subunit iron-sulphur binding" evidence="10">
    <location>
        <begin position="426"/>
        <end position="471"/>
    </location>
</feature>
<keyword evidence="5" id="KW-0479">Metal-binding</keyword>
<dbReference type="InterPro" id="IPR037225">
    <property type="entry name" value="Nuo51_FMN-bd_sf"/>
</dbReference>
<keyword evidence="7" id="KW-0411">Iron-sulfur</keyword>
<dbReference type="InterPro" id="IPR037207">
    <property type="entry name" value="Nuop51_4Fe4S-bd_sf"/>
</dbReference>
<evidence type="ECO:0000256" key="2">
    <source>
        <dbReference type="ARBA" id="ARBA00007523"/>
    </source>
</evidence>
<dbReference type="SMART" id="SM00928">
    <property type="entry name" value="NADH_4Fe-4S"/>
    <property type="match status" value="1"/>
</dbReference>